<gene>
    <name evidence="1" type="ORF">ATZ35_10150</name>
</gene>
<dbReference type="RefSeq" id="WP_208927156.1">
    <property type="nucleotide sequence ID" value="NZ_CP013655.1"/>
</dbReference>
<dbReference type="STRING" id="118060.ATZ35_10150"/>
<keyword evidence="2" id="KW-1185">Reference proteome</keyword>
<name>A0A0U2VIV6_9ENTE</name>
<organism evidence="1 2">
    <name type="scientific">Enterococcus rotai</name>
    <dbReference type="NCBI Taxonomy" id="118060"/>
    <lineage>
        <taxon>Bacteria</taxon>
        <taxon>Bacillati</taxon>
        <taxon>Bacillota</taxon>
        <taxon>Bacilli</taxon>
        <taxon>Lactobacillales</taxon>
        <taxon>Enterococcaceae</taxon>
        <taxon>Enterococcus</taxon>
    </lineage>
</organism>
<dbReference type="KEGG" id="erx:ATZ35_10150"/>
<accession>A0A0U2VIV6</accession>
<proteinExistence type="predicted"/>
<dbReference type="EMBL" id="CP013655">
    <property type="protein sequence ID" value="ALS37500.1"/>
    <property type="molecule type" value="Genomic_DNA"/>
</dbReference>
<evidence type="ECO:0000313" key="1">
    <source>
        <dbReference type="EMBL" id="ALS37500.1"/>
    </source>
</evidence>
<protein>
    <submittedName>
        <fullName evidence="1">Uncharacterized protein</fullName>
    </submittedName>
</protein>
<reference evidence="2" key="1">
    <citation type="submission" date="2015-12" db="EMBL/GenBank/DDBJ databases">
        <authorList>
            <person name="Lauer A."/>
            <person name="Humrighouse B."/>
            <person name="Loparev V."/>
            <person name="Shewmaker P.L."/>
            <person name="Whitney A.M."/>
            <person name="McLaughlin R.W."/>
        </authorList>
    </citation>
    <scope>NUCLEOTIDE SEQUENCE [LARGE SCALE GENOMIC DNA]</scope>
    <source>
        <strain evidence="2">LMG 26678</strain>
    </source>
</reference>
<dbReference type="Proteomes" id="UP000067523">
    <property type="component" value="Chromosome"/>
</dbReference>
<evidence type="ECO:0000313" key="2">
    <source>
        <dbReference type="Proteomes" id="UP000067523"/>
    </source>
</evidence>
<sequence>MFITDTSGNFKTGNLFYNKETHEFISTPSLNSDITFLVGYINIGFDSETKTATQVWGFHHDFNWMEKRIDLPEIVKGTIELNSDVKPGESIRIKESSSWKTYFDNESGWVRFGLDKDFSETTLVEFFTDTVAEIDEAGNLVSLLLKPVFN</sequence>
<dbReference type="AlphaFoldDB" id="A0A0U2VIV6"/>